<dbReference type="InterPro" id="IPR045847">
    <property type="entry name" value="AIG1-like"/>
</dbReference>
<evidence type="ECO:0000256" key="1">
    <source>
        <dbReference type="ARBA" id="ARBA00023015"/>
    </source>
</evidence>
<dbReference type="InterPro" id="IPR011598">
    <property type="entry name" value="bHLH_dom"/>
</dbReference>
<evidence type="ECO:0000259" key="5">
    <source>
        <dbReference type="PROSITE" id="PS50888"/>
    </source>
</evidence>
<keyword evidence="7" id="KW-1185">Reference proteome</keyword>
<dbReference type="EMBL" id="DUZY01000006">
    <property type="protein sequence ID" value="DAD42871.1"/>
    <property type="molecule type" value="Genomic_DNA"/>
</dbReference>
<accession>A0A822ZGT3</accession>
<keyword evidence="4" id="KW-0812">Transmembrane</keyword>
<evidence type="ECO:0000313" key="6">
    <source>
        <dbReference type="EMBL" id="DAD42871.1"/>
    </source>
</evidence>
<evidence type="ECO:0000256" key="4">
    <source>
        <dbReference type="SAM" id="Phobius"/>
    </source>
</evidence>
<evidence type="ECO:0000256" key="3">
    <source>
        <dbReference type="ARBA" id="ARBA00023163"/>
    </source>
</evidence>
<dbReference type="GO" id="GO:0003700">
    <property type="term" value="F:DNA-binding transcription factor activity"/>
    <property type="evidence" value="ECO:0007669"/>
    <property type="project" value="InterPro"/>
</dbReference>
<dbReference type="GO" id="GO:0003677">
    <property type="term" value="F:DNA binding"/>
    <property type="evidence" value="ECO:0007669"/>
    <property type="project" value="UniProtKB-KW"/>
</dbReference>
<dbReference type="Gene3D" id="4.10.280.10">
    <property type="entry name" value="Helix-loop-helix DNA-binding domain"/>
    <property type="match status" value="1"/>
</dbReference>
<comment type="caution">
    <text evidence="6">The sequence shown here is derived from an EMBL/GenBank/DDBJ whole genome shotgun (WGS) entry which is preliminary data.</text>
</comment>
<dbReference type="PANTHER" id="PTHR45844:SF19">
    <property type="entry name" value="TRANSCRIPTION FACTOR BHLH106-RELATED"/>
    <property type="match status" value="1"/>
</dbReference>
<keyword evidence="4" id="KW-0472">Membrane</keyword>
<keyword evidence="1" id="KW-0805">Transcription regulation</keyword>
<reference evidence="6 7" key="1">
    <citation type="journal article" date="2020" name="Mol. Biol. Evol.">
        <title>Distinct Expression and Methylation Patterns for Genes with Different Fates following a Single Whole-Genome Duplication in Flowering Plants.</title>
        <authorList>
            <person name="Shi T."/>
            <person name="Rahmani R.S."/>
            <person name="Gugger P.F."/>
            <person name="Wang M."/>
            <person name="Li H."/>
            <person name="Zhang Y."/>
            <person name="Li Z."/>
            <person name="Wang Q."/>
            <person name="Van de Peer Y."/>
            <person name="Marchal K."/>
            <person name="Chen J."/>
        </authorList>
    </citation>
    <scope>NUCLEOTIDE SEQUENCE [LARGE SCALE GENOMIC DNA]</scope>
    <source>
        <tissue evidence="6">Leaf</tissue>
    </source>
</reference>
<dbReference type="AlphaFoldDB" id="A0A822ZGT3"/>
<keyword evidence="3" id="KW-0804">Transcription</keyword>
<feature type="domain" description="BHLH" evidence="5">
    <location>
        <begin position="65"/>
        <end position="115"/>
    </location>
</feature>
<keyword evidence="2" id="KW-0238">DNA-binding</keyword>
<keyword evidence="4" id="KW-1133">Transmembrane helix</keyword>
<dbReference type="PANTHER" id="PTHR45844">
    <property type="entry name" value="TRANSCRIPTION FACTOR BHLH30"/>
    <property type="match status" value="1"/>
</dbReference>
<organism evidence="6 7">
    <name type="scientific">Nelumbo nucifera</name>
    <name type="common">Sacred lotus</name>
    <dbReference type="NCBI Taxonomy" id="4432"/>
    <lineage>
        <taxon>Eukaryota</taxon>
        <taxon>Viridiplantae</taxon>
        <taxon>Streptophyta</taxon>
        <taxon>Embryophyta</taxon>
        <taxon>Tracheophyta</taxon>
        <taxon>Spermatophyta</taxon>
        <taxon>Magnoliopsida</taxon>
        <taxon>Proteales</taxon>
        <taxon>Nelumbonaceae</taxon>
        <taxon>Nelumbo</taxon>
    </lineage>
</organism>
<name>A0A822ZGT3_NELNU</name>
<evidence type="ECO:0000256" key="2">
    <source>
        <dbReference type="ARBA" id="ARBA00023125"/>
    </source>
</evidence>
<dbReference type="InterPro" id="IPR036638">
    <property type="entry name" value="HLH_DNA-bd_sf"/>
</dbReference>
<gene>
    <name evidence="6" type="ORF">HUJ06_001101</name>
</gene>
<dbReference type="Proteomes" id="UP000607653">
    <property type="component" value="Unassembled WGS sequence"/>
</dbReference>
<sequence length="128" mass="14183">MQPENLPGSSELYRLLLAGNGGMDVGGYGIPSSFDFTANASFSGSSFYPFEMSGITDMPQARALAASRNHKEAEKRRRERINSHLDKLRTLLPCNSKVFSFLSLSFLSLPLFFFLMLKSFCEFPAVGV</sequence>
<dbReference type="PROSITE" id="PS50888">
    <property type="entry name" value="BHLH"/>
    <property type="match status" value="1"/>
</dbReference>
<dbReference type="Pfam" id="PF00010">
    <property type="entry name" value="HLH"/>
    <property type="match status" value="1"/>
</dbReference>
<dbReference type="GO" id="GO:0046983">
    <property type="term" value="F:protein dimerization activity"/>
    <property type="evidence" value="ECO:0007669"/>
    <property type="project" value="InterPro"/>
</dbReference>
<evidence type="ECO:0000313" key="7">
    <source>
        <dbReference type="Proteomes" id="UP000607653"/>
    </source>
</evidence>
<proteinExistence type="predicted"/>
<feature type="transmembrane region" description="Helical" evidence="4">
    <location>
        <begin position="98"/>
        <end position="117"/>
    </location>
</feature>
<protein>
    <recommendedName>
        <fullName evidence="5">BHLH domain-containing protein</fullName>
    </recommendedName>
</protein>
<dbReference type="SUPFAM" id="SSF47459">
    <property type="entry name" value="HLH, helix-loop-helix DNA-binding domain"/>
    <property type="match status" value="1"/>
</dbReference>